<evidence type="ECO:0000256" key="8">
    <source>
        <dbReference type="RuleBase" id="RU004057"/>
    </source>
</evidence>
<comment type="subcellular location">
    <subcellularLocation>
        <location evidence="1">Cell membrane</location>
        <topology evidence="1">Multi-pass membrane protein</topology>
    </subcellularLocation>
    <subcellularLocation>
        <location evidence="8">Membrane</location>
        <topology evidence="8">Multi-pass membrane protein</topology>
    </subcellularLocation>
</comment>
<dbReference type="InterPro" id="IPR050790">
    <property type="entry name" value="ExbB/TolQ_transport"/>
</dbReference>
<keyword evidence="2 8" id="KW-0813">Transport</keyword>
<evidence type="ECO:0000313" key="11">
    <source>
        <dbReference type="EMBL" id="RKX70408.1"/>
    </source>
</evidence>
<proteinExistence type="inferred from homology"/>
<comment type="similarity">
    <text evidence="8">Belongs to the exbB/tolQ family.</text>
</comment>
<dbReference type="GO" id="GO:0017038">
    <property type="term" value="P:protein import"/>
    <property type="evidence" value="ECO:0007669"/>
    <property type="project" value="TreeGrafter"/>
</dbReference>
<evidence type="ECO:0000256" key="9">
    <source>
        <dbReference type="SAM" id="Phobius"/>
    </source>
</evidence>
<evidence type="ECO:0000256" key="3">
    <source>
        <dbReference type="ARBA" id="ARBA00022475"/>
    </source>
</evidence>
<keyword evidence="3" id="KW-1003">Cell membrane</keyword>
<keyword evidence="4 9" id="KW-0812">Transmembrane</keyword>
<evidence type="ECO:0000313" key="12">
    <source>
        <dbReference type="Proteomes" id="UP000268469"/>
    </source>
</evidence>
<feature type="transmembrane region" description="Helical" evidence="9">
    <location>
        <begin position="12"/>
        <end position="33"/>
    </location>
</feature>
<dbReference type="InterPro" id="IPR002898">
    <property type="entry name" value="MotA_ExbB_proton_chnl"/>
</dbReference>
<dbReference type="Proteomes" id="UP000268469">
    <property type="component" value="Unassembled WGS sequence"/>
</dbReference>
<gene>
    <name evidence="11" type="ORF">DRP53_05070</name>
</gene>
<feature type="transmembrane region" description="Helical" evidence="9">
    <location>
        <begin position="110"/>
        <end position="137"/>
    </location>
</feature>
<evidence type="ECO:0000259" key="10">
    <source>
        <dbReference type="Pfam" id="PF01618"/>
    </source>
</evidence>
<dbReference type="PANTHER" id="PTHR30625">
    <property type="entry name" value="PROTEIN TOLQ"/>
    <property type="match status" value="1"/>
</dbReference>
<protein>
    <submittedName>
        <fullName evidence="11">MotA/TolQ/ExbB proton channel family protein</fullName>
    </submittedName>
</protein>
<feature type="domain" description="MotA/TolQ/ExbB proton channel" evidence="10">
    <location>
        <begin position="69"/>
        <end position="188"/>
    </location>
</feature>
<keyword evidence="7 9" id="KW-0472">Membrane</keyword>
<sequence>MIKEFEAGGIMMYPLLACAILGIAVLIERLYTLMIKARINPKRFVNSLIRAIDRDSVDAAIALCARNPSPVAKVLRAGLERYDRGKEVVEERIANAAATELAFLDRGMGLLAGVVTVAPFLGFLGTVNGMIGAFNAIAAAKEVEPTVVAKGISEALITTKWGLMIAAPLAIFHVLFTGRINGYTRDMEESATRLVDYLVEEMGQKKGK</sequence>
<dbReference type="AlphaFoldDB" id="A0A660SI03"/>
<evidence type="ECO:0000256" key="2">
    <source>
        <dbReference type="ARBA" id="ARBA00022448"/>
    </source>
</evidence>
<keyword evidence="5 8" id="KW-0653">Protein transport</keyword>
<evidence type="ECO:0000256" key="1">
    <source>
        <dbReference type="ARBA" id="ARBA00004651"/>
    </source>
</evidence>
<dbReference type="EMBL" id="QNBE01000040">
    <property type="protein sequence ID" value="RKX70408.1"/>
    <property type="molecule type" value="Genomic_DNA"/>
</dbReference>
<evidence type="ECO:0000256" key="6">
    <source>
        <dbReference type="ARBA" id="ARBA00022989"/>
    </source>
</evidence>
<evidence type="ECO:0000256" key="4">
    <source>
        <dbReference type="ARBA" id="ARBA00022692"/>
    </source>
</evidence>
<comment type="caution">
    <text evidence="11">The sequence shown here is derived from an EMBL/GenBank/DDBJ whole genome shotgun (WGS) entry which is preliminary data.</text>
</comment>
<accession>A0A660SI03</accession>
<reference evidence="11 12" key="1">
    <citation type="submission" date="2018-06" db="EMBL/GenBank/DDBJ databases">
        <title>Extensive metabolic versatility and redundancy in microbially diverse, dynamic hydrothermal sediments.</title>
        <authorList>
            <person name="Dombrowski N."/>
            <person name="Teske A."/>
            <person name="Baker B.J."/>
        </authorList>
    </citation>
    <scope>NUCLEOTIDE SEQUENCE [LARGE SCALE GENOMIC DNA]</scope>
    <source>
        <strain evidence="11">B36_G15</strain>
    </source>
</reference>
<dbReference type="GO" id="GO:0005886">
    <property type="term" value="C:plasma membrane"/>
    <property type="evidence" value="ECO:0007669"/>
    <property type="project" value="UniProtKB-SubCell"/>
</dbReference>
<feature type="transmembrane region" description="Helical" evidence="9">
    <location>
        <begin position="157"/>
        <end position="176"/>
    </location>
</feature>
<evidence type="ECO:0000256" key="5">
    <source>
        <dbReference type="ARBA" id="ARBA00022927"/>
    </source>
</evidence>
<dbReference type="Pfam" id="PF01618">
    <property type="entry name" value="MotA_ExbB"/>
    <property type="match status" value="1"/>
</dbReference>
<dbReference type="PANTHER" id="PTHR30625:SF15">
    <property type="entry name" value="BIOPOLYMER TRANSPORT PROTEIN EXBB"/>
    <property type="match status" value="1"/>
</dbReference>
<keyword evidence="6 9" id="KW-1133">Transmembrane helix</keyword>
<evidence type="ECO:0000256" key="7">
    <source>
        <dbReference type="ARBA" id="ARBA00023136"/>
    </source>
</evidence>
<name>A0A660SI03_UNCW3</name>
<organism evidence="11 12">
    <name type="scientific">candidate division WOR-3 bacterium</name>
    <dbReference type="NCBI Taxonomy" id="2052148"/>
    <lineage>
        <taxon>Bacteria</taxon>
        <taxon>Bacteria division WOR-3</taxon>
    </lineage>
</organism>